<dbReference type="InterPro" id="IPR032466">
    <property type="entry name" value="Metal_Hydrolase"/>
</dbReference>
<dbReference type="SUPFAM" id="SSF51556">
    <property type="entry name" value="Metallo-dependent hydrolases"/>
    <property type="match status" value="1"/>
</dbReference>
<dbReference type="RefSeq" id="WP_387249535.1">
    <property type="nucleotide sequence ID" value="NZ_JBIALX010000002.1"/>
</dbReference>
<reference evidence="1 2" key="1">
    <citation type="submission" date="2024-10" db="EMBL/GenBank/DDBJ databases">
        <title>The Natural Products Discovery Center: Release of the First 8490 Sequenced Strains for Exploring Actinobacteria Biosynthetic Diversity.</title>
        <authorList>
            <person name="Kalkreuter E."/>
            <person name="Kautsar S.A."/>
            <person name="Yang D."/>
            <person name="Bader C.D."/>
            <person name="Teijaro C.N."/>
            <person name="Fluegel L."/>
            <person name="Davis C.M."/>
            <person name="Simpson J.R."/>
            <person name="Lauterbach L."/>
            <person name="Steele A.D."/>
            <person name="Gui C."/>
            <person name="Meng S."/>
            <person name="Li G."/>
            <person name="Viehrig K."/>
            <person name="Ye F."/>
            <person name="Su P."/>
            <person name="Kiefer A.F."/>
            <person name="Nichols A."/>
            <person name="Cepeda A.J."/>
            <person name="Yan W."/>
            <person name="Fan B."/>
            <person name="Jiang Y."/>
            <person name="Adhikari A."/>
            <person name="Zheng C.-J."/>
            <person name="Schuster L."/>
            <person name="Cowan T.M."/>
            <person name="Smanski M.J."/>
            <person name="Chevrette M.G."/>
            <person name="De Carvalho L.P.S."/>
            <person name="Shen B."/>
        </authorList>
    </citation>
    <scope>NUCLEOTIDE SEQUENCE [LARGE SCALE GENOMIC DNA]</scope>
    <source>
        <strain evidence="1 2">NPDC004550</strain>
    </source>
</reference>
<gene>
    <name evidence="1" type="ORF">ACFYTH_05610</name>
</gene>
<protein>
    <submittedName>
        <fullName evidence="1">Dipeptidase</fullName>
    </submittedName>
</protein>
<dbReference type="Proteomes" id="UP001601521">
    <property type="component" value="Unassembled WGS sequence"/>
</dbReference>
<evidence type="ECO:0000313" key="2">
    <source>
        <dbReference type="Proteomes" id="UP001601521"/>
    </source>
</evidence>
<dbReference type="Pfam" id="PF01244">
    <property type="entry name" value="Peptidase_M19"/>
    <property type="match status" value="1"/>
</dbReference>
<organism evidence="1 2">
    <name type="scientific">Nocardia africana</name>
    <dbReference type="NCBI Taxonomy" id="134964"/>
    <lineage>
        <taxon>Bacteria</taxon>
        <taxon>Bacillati</taxon>
        <taxon>Actinomycetota</taxon>
        <taxon>Actinomycetes</taxon>
        <taxon>Mycobacteriales</taxon>
        <taxon>Nocardiaceae</taxon>
        <taxon>Nocardia</taxon>
    </lineage>
</organism>
<dbReference type="PANTHER" id="PTHR10443">
    <property type="entry name" value="MICROSOMAL DIPEPTIDASE"/>
    <property type="match status" value="1"/>
</dbReference>
<dbReference type="Gene3D" id="3.20.20.140">
    <property type="entry name" value="Metal-dependent hydrolases"/>
    <property type="match status" value="1"/>
</dbReference>
<evidence type="ECO:0000313" key="1">
    <source>
        <dbReference type="EMBL" id="MFF0452831.1"/>
    </source>
</evidence>
<dbReference type="EMBL" id="JBIALX010000002">
    <property type="protein sequence ID" value="MFF0452831.1"/>
    <property type="molecule type" value="Genomic_DNA"/>
</dbReference>
<comment type="caution">
    <text evidence="1">The sequence shown here is derived from an EMBL/GenBank/DDBJ whole genome shotgun (WGS) entry which is preliminary data.</text>
</comment>
<dbReference type="InterPro" id="IPR008257">
    <property type="entry name" value="Pept_M19"/>
</dbReference>
<name>A0ABW6NCG6_9NOCA</name>
<keyword evidence="2" id="KW-1185">Reference proteome</keyword>
<accession>A0ABW6NCG6</accession>
<dbReference type="PROSITE" id="PS51365">
    <property type="entry name" value="RENAL_DIPEPTIDASE_2"/>
    <property type="match status" value="1"/>
</dbReference>
<sequence length="282" mass="30577">MNVGYAPHNTADSTALIDHYTTELQSAGIFDLAGSIADIEESAANGRVAVAFDLEDAAPLEGKLDRVAEFYDRGVRTLLPTYNYQNDAGSGCMDSIDEGLSAYGRDLVREMNVVGMTVDASHCSPMSGLEMCRLSATPVIYSHTGLGSVYQCDRNITDDQARACAETGGVVGILGMGIFLGENDSSISAVLRHLEYALDLLGPDHVGLGSDYTFDLDDAIEELTAHPENFPSWFTEYGAPKQVELNEFLSIGQVLRSRGYDNEIIDKILGGNFKRVANLTWR</sequence>
<dbReference type="PANTHER" id="PTHR10443:SF12">
    <property type="entry name" value="DIPEPTIDASE"/>
    <property type="match status" value="1"/>
</dbReference>
<proteinExistence type="predicted"/>